<sequence length="34" mass="3340">MPAGPAVPIPADGCGSEPEPDAFAGVITVTLQCQ</sequence>
<protein>
    <submittedName>
        <fullName evidence="1">Uncharacterized protein</fullName>
    </submittedName>
</protein>
<gene>
    <name evidence="1" type="ordered locus">HCH_00652</name>
</gene>
<proteinExistence type="predicted"/>
<reference evidence="1 2" key="1">
    <citation type="journal article" date="2005" name="Nucleic Acids Res.">
        <title>Genomic blueprint of Hahella chejuensis, a marine microbe producing an algicidal agent.</title>
        <authorList>
            <person name="Jeong H."/>
            <person name="Yim J.H."/>
            <person name="Lee C."/>
            <person name="Choi S.-H."/>
            <person name="Park Y.K."/>
            <person name="Yoon S.H."/>
            <person name="Hur C.-G."/>
            <person name="Kang H.-Y."/>
            <person name="Kim D."/>
            <person name="Lee H.H."/>
            <person name="Park K.H."/>
            <person name="Park S.-H."/>
            <person name="Park H.-S."/>
            <person name="Lee H.K."/>
            <person name="Oh T.K."/>
            <person name="Kim J.F."/>
        </authorList>
    </citation>
    <scope>NUCLEOTIDE SEQUENCE [LARGE SCALE GENOMIC DNA]</scope>
    <source>
        <strain evidence="1 2">KCTC 2396</strain>
    </source>
</reference>
<dbReference type="AlphaFoldDB" id="Q2SP71"/>
<dbReference type="Proteomes" id="UP000000238">
    <property type="component" value="Chromosome"/>
</dbReference>
<evidence type="ECO:0000313" key="1">
    <source>
        <dbReference type="EMBL" id="ABC27553.1"/>
    </source>
</evidence>
<dbReference type="HOGENOM" id="CLU_3374035_0_0_6"/>
<evidence type="ECO:0000313" key="2">
    <source>
        <dbReference type="Proteomes" id="UP000000238"/>
    </source>
</evidence>
<accession>Q2SP71</accession>
<dbReference type="STRING" id="349521.HCH_00652"/>
<name>Q2SP71_HAHCH</name>
<keyword evidence="2" id="KW-1185">Reference proteome</keyword>
<dbReference type="EMBL" id="CP000155">
    <property type="protein sequence ID" value="ABC27553.1"/>
    <property type="molecule type" value="Genomic_DNA"/>
</dbReference>
<dbReference type="KEGG" id="hch:HCH_00652"/>
<organism evidence="1 2">
    <name type="scientific">Hahella chejuensis (strain KCTC 2396)</name>
    <dbReference type="NCBI Taxonomy" id="349521"/>
    <lineage>
        <taxon>Bacteria</taxon>
        <taxon>Pseudomonadati</taxon>
        <taxon>Pseudomonadota</taxon>
        <taxon>Gammaproteobacteria</taxon>
        <taxon>Oceanospirillales</taxon>
        <taxon>Hahellaceae</taxon>
        <taxon>Hahella</taxon>
    </lineage>
</organism>